<dbReference type="Pfam" id="PF00069">
    <property type="entry name" value="Pkinase"/>
    <property type="match status" value="1"/>
</dbReference>
<protein>
    <submittedName>
        <fullName evidence="8">Protein kinase</fullName>
    </submittedName>
</protein>
<dbReference type="Pfam" id="PF13240">
    <property type="entry name" value="Zn_Ribbon_1"/>
    <property type="match status" value="1"/>
</dbReference>
<feature type="domain" description="Protein kinase" evidence="7">
    <location>
        <begin position="91"/>
        <end position="216"/>
    </location>
</feature>
<feature type="region of interest" description="Disordered" evidence="6">
    <location>
        <begin position="48"/>
        <end position="70"/>
    </location>
</feature>
<dbReference type="AlphaFoldDB" id="A0A7V8NVH9"/>
<dbReference type="EMBL" id="JACDQQ010002292">
    <property type="protein sequence ID" value="MBA0088015.1"/>
    <property type="molecule type" value="Genomic_DNA"/>
</dbReference>
<dbReference type="Gene3D" id="3.30.200.20">
    <property type="entry name" value="Phosphorylase Kinase, domain 1"/>
    <property type="match status" value="1"/>
</dbReference>
<reference evidence="8" key="1">
    <citation type="submission" date="2020-06" db="EMBL/GenBank/DDBJ databases">
        <title>Legume-microbial interactions unlock mineral nutrients during tropical forest succession.</title>
        <authorList>
            <person name="Epihov D.Z."/>
        </authorList>
    </citation>
    <scope>NUCLEOTIDE SEQUENCE [LARGE SCALE GENOMIC DNA]</scope>
    <source>
        <strain evidence="8">Pan2503</strain>
    </source>
</reference>
<dbReference type="GO" id="GO:0005524">
    <property type="term" value="F:ATP binding"/>
    <property type="evidence" value="ECO:0007669"/>
    <property type="project" value="UniProtKB-UniRule"/>
</dbReference>
<feature type="binding site" evidence="5">
    <location>
        <position position="120"/>
    </location>
    <ligand>
        <name>ATP</name>
        <dbReference type="ChEBI" id="CHEBI:30616"/>
    </ligand>
</feature>
<keyword evidence="2 5" id="KW-0547">Nucleotide-binding</keyword>
<dbReference type="SMART" id="SM00220">
    <property type="entry name" value="S_TKc"/>
    <property type="match status" value="1"/>
</dbReference>
<name>A0A7V8NVH9_9BACT</name>
<dbReference type="PANTHER" id="PTHR43289">
    <property type="entry name" value="MITOGEN-ACTIVATED PROTEIN KINASE KINASE KINASE 20-RELATED"/>
    <property type="match status" value="1"/>
</dbReference>
<evidence type="ECO:0000313" key="8">
    <source>
        <dbReference type="EMBL" id="MBA0088015.1"/>
    </source>
</evidence>
<keyword evidence="9" id="KW-1185">Reference proteome</keyword>
<comment type="caution">
    <text evidence="8">The sequence shown here is derived from an EMBL/GenBank/DDBJ whole genome shotgun (WGS) entry which is preliminary data.</text>
</comment>
<proteinExistence type="predicted"/>
<dbReference type="SUPFAM" id="SSF56112">
    <property type="entry name" value="Protein kinase-like (PK-like)"/>
    <property type="match status" value="1"/>
</dbReference>
<dbReference type="InterPro" id="IPR017441">
    <property type="entry name" value="Protein_kinase_ATP_BS"/>
</dbReference>
<evidence type="ECO:0000256" key="5">
    <source>
        <dbReference type="PROSITE-ProRule" id="PRU10141"/>
    </source>
</evidence>
<dbReference type="PROSITE" id="PS00107">
    <property type="entry name" value="PROTEIN_KINASE_ATP"/>
    <property type="match status" value="1"/>
</dbReference>
<accession>A0A7V8NVH9</accession>
<dbReference type="InterPro" id="IPR026870">
    <property type="entry name" value="Zinc_ribbon_dom"/>
</dbReference>
<dbReference type="GO" id="GO:0004674">
    <property type="term" value="F:protein serine/threonine kinase activity"/>
    <property type="evidence" value="ECO:0007669"/>
    <property type="project" value="TreeGrafter"/>
</dbReference>
<dbReference type="PROSITE" id="PS50011">
    <property type="entry name" value="PROTEIN_KINASE_DOM"/>
    <property type="match status" value="1"/>
</dbReference>
<keyword evidence="4 5" id="KW-0067">ATP-binding</keyword>
<evidence type="ECO:0000259" key="7">
    <source>
        <dbReference type="PROSITE" id="PS50011"/>
    </source>
</evidence>
<dbReference type="PANTHER" id="PTHR43289:SF34">
    <property type="entry name" value="SERINE_THREONINE-PROTEIN KINASE YBDM-RELATED"/>
    <property type="match status" value="1"/>
</dbReference>
<dbReference type="InterPro" id="IPR000719">
    <property type="entry name" value="Prot_kinase_dom"/>
</dbReference>
<organism evidence="8 9">
    <name type="scientific">Candidatus Acidiferrum panamense</name>
    <dbReference type="NCBI Taxonomy" id="2741543"/>
    <lineage>
        <taxon>Bacteria</taxon>
        <taxon>Pseudomonadati</taxon>
        <taxon>Acidobacteriota</taxon>
        <taxon>Terriglobia</taxon>
        <taxon>Candidatus Acidiferrales</taxon>
        <taxon>Candidatus Acidiferrum</taxon>
    </lineage>
</organism>
<keyword evidence="3 8" id="KW-0418">Kinase</keyword>
<dbReference type="CDD" id="cd14014">
    <property type="entry name" value="STKc_PknB_like"/>
    <property type="match status" value="1"/>
</dbReference>
<evidence type="ECO:0000256" key="2">
    <source>
        <dbReference type="ARBA" id="ARBA00022741"/>
    </source>
</evidence>
<keyword evidence="1" id="KW-0808">Transferase</keyword>
<feature type="non-terminal residue" evidence="8">
    <location>
        <position position="216"/>
    </location>
</feature>
<evidence type="ECO:0000256" key="1">
    <source>
        <dbReference type="ARBA" id="ARBA00022679"/>
    </source>
</evidence>
<evidence type="ECO:0000256" key="3">
    <source>
        <dbReference type="ARBA" id="ARBA00022777"/>
    </source>
</evidence>
<evidence type="ECO:0000313" key="9">
    <source>
        <dbReference type="Proteomes" id="UP000567293"/>
    </source>
</evidence>
<evidence type="ECO:0000256" key="6">
    <source>
        <dbReference type="SAM" id="MobiDB-lite"/>
    </source>
</evidence>
<dbReference type="Gene3D" id="1.10.510.10">
    <property type="entry name" value="Transferase(Phosphotransferase) domain 1"/>
    <property type="match status" value="1"/>
</dbReference>
<evidence type="ECO:0000256" key="4">
    <source>
        <dbReference type="ARBA" id="ARBA00022840"/>
    </source>
</evidence>
<gene>
    <name evidence="8" type="ORF">HRJ53_23765</name>
</gene>
<sequence length="216" mass="23399">MPYCSFCGAAIAADMRFCTDCGKPLSKSKAIPNADDIATIDVDYEATATSPLPPRPSSSSSQRLASPISTPSDYLVSEGRYLPGRLLGGRYRIIALLGKGGMGEVYRADDLTLGQAVAMKFLPEKATSNEAMLGRFKNEVRIARRVSHPNVCRVYDVGEVDGVTFFTMEYIDGEDLASLLRRIGRLPQDKAVEIARQICAGLSAAHAKGVLHRDLK</sequence>
<dbReference type="InterPro" id="IPR011009">
    <property type="entry name" value="Kinase-like_dom_sf"/>
</dbReference>
<feature type="compositionally biased region" description="Low complexity" evidence="6">
    <location>
        <begin position="57"/>
        <end position="69"/>
    </location>
</feature>
<dbReference type="Proteomes" id="UP000567293">
    <property type="component" value="Unassembled WGS sequence"/>
</dbReference>